<comment type="caution">
    <text evidence="2">The sequence shown here is derived from an EMBL/GenBank/DDBJ whole genome shotgun (WGS) entry which is preliminary data.</text>
</comment>
<dbReference type="Gene3D" id="2.50.20.20">
    <property type="match status" value="1"/>
</dbReference>
<dbReference type="EMBL" id="JBITYG010000001">
    <property type="protein sequence ID" value="MFI9099413.1"/>
    <property type="molecule type" value="Genomic_DNA"/>
</dbReference>
<name>A0ABW8BZ17_9ACTN</name>
<reference evidence="2 3" key="1">
    <citation type="submission" date="2024-10" db="EMBL/GenBank/DDBJ databases">
        <title>The Natural Products Discovery Center: Release of the First 8490 Sequenced Strains for Exploring Actinobacteria Biosynthetic Diversity.</title>
        <authorList>
            <person name="Kalkreuter E."/>
            <person name="Kautsar S.A."/>
            <person name="Yang D."/>
            <person name="Bader C.D."/>
            <person name="Teijaro C.N."/>
            <person name="Fluegel L."/>
            <person name="Davis C.M."/>
            <person name="Simpson J.R."/>
            <person name="Lauterbach L."/>
            <person name="Steele A.D."/>
            <person name="Gui C."/>
            <person name="Meng S."/>
            <person name="Li G."/>
            <person name="Viehrig K."/>
            <person name="Ye F."/>
            <person name="Su P."/>
            <person name="Kiefer A.F."/>
            <person name="Nichols A."/>
            <person name="Cepeda A.J."/>
            <person name="Yan W."/>
            <person name="Fan B."/>
            <person name="Jiang Y."/>
            <person name="Adhikari A."/>
            <person name="Zheng C.-J."/>
            <person name="Schuster L."/>
            <person name="Cowan T.M."/>
            <person name="Smanski M.J."/>
            <person name="Chevrette M.G."/>
            <person name="De Carvalho L.P.S."/>
            <person name="Shen B."/>
        </authorList>
    </citation>
    <scope>NUCLEOTIDE SEQUENCE [LARGE SCALE GENOMIC DNA]</scope>
    <source>
        <strain evidence="2 3">NPDC053399</strain>
    </source>
</reference>
<evidence type="ECO:0000313" key="2">
    <source>
        <dbReference type="EMBL" id="MFI9099413.1"/>
    </source>
</evidence>
<evidence type="ECO:0008006" key="4">
    <source>
        <dbReference type="Google" id="ProtNLM"/>
    </source>
</evidence>
<gene>
    <name evidence="2" type="ORF">ACIGXA_02735</name>
</gene>
<feature type="compositionally biased region" description="Polar residues" evidence="1">
    <location>
        <begin position="24"/>
        <end position="33"/>
    </location>
</feature>
<feature type="region of interest" description="Disordered" evidence="1">
    <location>
        <begin position="1"/>
        <end position="38"/>
    </location>
</feature>
<evidence type="ECO:0000313" key="3">
    <source>
        <dbReference type="Proteomes" id="UP001614394"/>
    </source>
</evidence>
<protein>
    <recommendedName>
        <fullName evidence="4">Lipoprotein</fullName>
    </recommendedName>
</protein>
<accession>A0ABW8BZ17</accession>
<organism evidence="2 3">
    <name type="scientific">Streptomyces fildesensis</name>
    <dbReference type="NCBI Taxonomy" id="375757"/>
    <lineage>
        <taxon>Bacteria</taxon>
        <taxon>Bacillati</taxon>
        <taxon>Actinomycetota</taxon>
        <taxon>Actinomycetes</taxon>
        <taxon>Kitasatosporales</taxon>
        <taxon>Streptomycetaceae</taxon>
        <taxon>Streptomyces</taxon>
    </lineage>
</organism>
<keyword evidence="3" id="KW-1185">Reference proteome</keyword>
<proteinExistence type="predicted"/>
<dbReference type="RefSeq" id="WP_399643764.1">
    <property type="nucleotide sequence ID" value="NZ_JBITYG010000001.1"/>
</dbReference>
<dbReference type="Proteomes" id="UP001614394">
    <property type="component" value="Unassembled WGS sequence"/>
</dbReference>
<evidence type="ECO:0000256" key="1">
    <source>
        <dbReference type="SAM" id="MobiDB-lite"/>
    </source>
</evidence>
<sequence>MGALSGCQGTAERGRAVHAASKPATATGTTSDGSLEGLTAPEISRRMWETMNAARSMTLDFSGVLRGKPAQMRIAMSMGGKCAAAVRQGDWKMQIIRTDDGASYIKGDAGYWTALGPKGKSIAELAGGRWIKFPAVSVPGRRLAASCDLDGFLGRMKLDHSSSTKSGTGTIGSQPVVTIRQKDPDGTNTLSVAAKGKPYLLKIASDKGELTMAFGAFDQPVNVTAPPANQTVDLSLFGGDKGLDV</sequence>